<gene>
    <name evidence="2" type="ORF">SAMN06295933_2989</name>
</gene>
<dbReference type="STRING" id="1519643.SAMN06295933_2989"/>
<evidence type="ECO:0000259" key="1">
    <source>
        <dbReference type="Pfam" id="PF05523"/>
    </source>
</evidence>
<dbReference type="SUPFAM" id="SSF51182">
    <property type="entry name" value="RmlC-like cupins"/>
    <property type="match status" value="1"/>
</dbReference>
<protein>
    <submittedName>
        <fullName evidence="2">dTDP-4-dehydrorhamnose 3,5-epimerase</fullName>
    </submittedName>
</protein>
<dbReference type="InterPro" id="IPR014710">
    <property type="entry name" value="RmlC-like_jellyroll"/>
</dbReference>
<sequence>MINEDKPQLIDLPKIEDNRGNLTFIENSRHIPFDIKRVYYLYDVPGGESRGGHAHKELRQYIIAASGSFDVILDDGKNKTTFSLNRSYYGLYIPKMTWRELENFSSGSVCLVLASEYYDPSDYYYTYEDFLKAVNERDSNSIS</sequence>
<dbReference type="Gene3D" id="2.60.120.10">
    <property type="entry name" value="Jelly Rolls"/>
    <property type="match status" value="1"/>
</dbReference>
<dbReference type="OrthoDB" id="272049at2"/>
<evidence type="ECO:0000313" key="3">
    <source>
        <dbReference type="Proteomes" id="UP000192906"/>
    </source>
</evidence>
<dbReference type="Proteomes" id="UP000192906">
    <property type="component" value="Unassembled WGS sequence"/>
</dbReference>
<keyword evidence="3" id="KW-1185">Reference proteome</keyword>
<name>A0A1X7EIB9_9BACT</name>
<reference evidence="3" key="1">
    <citation type="submission" date="2017-04" db="EMBL/GenBank/DDBJ databases">
        <authorList>
            <person name="Varghese N."/>
            <person name="Submissions S."/>
        </authorList>
    </citation>
    <scope>NUCLEOTIDE SEQUENCE [LARGE SCALE GENOMIC DNA]</scope>
    <source>
        <strain evidence="3">K3S</strain>
    </source>
</reference>
<proteinExistence type="predicted"/>
<dbReference type="InterPro" id="IPR008894">
    <property type="entry name" value="QdtA_cupin_dom"/>
</dbReference>
<dbReference type="Pfam" id="PF05523">
    <property type="entry name" value="FdtA"/>
    <property type="match status" value="1"/>
</dbReference>
<dbReference type="EMBL" id="FWZU01000005">
    <property type="protein sequence ID" value="SMF34364.1"/>
    <property type="molecule type" value="Genomic_DNA"/>
</dbReference>
<dbReference type="InterPro" id="IPR011051">
    <property type="entry name" value="RmlC_Cupin_sf"/>
</dbReference>
<organism evidence="2 3">
    <name type="scientific">Desulfovibrio gilichinskyi</name>
    <dbReference type="NCBI Taxonomy" id="1519643"/>
    <lineage>
        <taxon>Bacteria</taxon>
        <taxon>Pseudomonadati</taxon>
        <taxon>Thermodesulfobacteriota</taxon>
        <taxon>Desulfovibrionia</taxon>
        <taxon>Desulfovibrionales</taxon>
        <taxon>Desulfovibrionaceae</taxon>
        <taxon>Desulfovibrio</taxon>
    </lineage>
</organism>
<dbReference type="CDD" id="cd20292">
    <property type="entry name" value="cupin_QdtA-like"/>
    <property type="match status" value="1"/>
</dbReference>
<evidence type="ECO:0000313" key="2">
    <source>
        <dbReference type="EMBL" id="SMF34364.1"/>
    </source>
</evidence>
<accession>A0A1X7EIB9</accession>
<dbReference type="AlphaFoldDB" id="A0A1X7EIB9"/>
<dbReference type="RefSeq" id="WP_085103643.1">
    <property type="nucleotide sequence ID" value="NZ_FWZU01000005.1"/>
</dbReference>
<feature type="domain" description="Sugar 3,4-ketoisomerase QdtA cupin" evidence="1">
    <location>
        <begin position="7"/>
        <end position="134"/>
    </location>
</feature>